<reference evidence="2 3" key="1">
    <citation type="submission" date="2024-02" db="EMBL/GenBank/DDBJ databases">
        <title>Bacteria isolated from the canopy kelp, Nereocystis luetkeana.</title>
        <authorList>
            <person name="Pfister C.A."/>
            <person name="Younker I.T."/>
            <person name="Light S.H."/>
        </authorList>
    </citation>
    <scope>NUCLEOTIDE SEQUENCE [LARGE SCALE GENOMIC DNA]</scope>
    <source>
        <strain evidence="2 3">TI.1.05</strain>
    </source>
</reference>
<protein>
    <submittedName>
        <fullName evidence="2">Uncharacterized protein</fullName>
    </submittedName>
</protein>
<dbReference type="EMBL" id="JBAKAZ010000007">
    <property type="protein sequence ID" value="MEL0628556.1"/>
    <property type="molecule type" value="Genomic_DNA"/>
</dbReference>
<comment type="caution">
    <text evidence="2">The sequence shown here is derived from an EMBL/GenBank/DDBJ whole genome shotgun (WGS) entry which is preliminary data.</text>
</comment>
<proteinExistence type="predicted"/>
<organism evidence="2 3">
    <name type="scientific">Psychromonas aquatilis</name>
    <dbReference type="NCBI Taxonomy" id="2005072"/>
    <lineage>
        <taxon>Bacteria</taxon>
        <taxon>Pseudomonadati</taxon>
        <taxon>Pseudomonadota</taxon>
        <taxon>Gammaproteobacteria</taxon>
        <taxon>Alteromonadales</taxon>
        <taxon>Psychromonadaceae</taxon>
        <taxon>Psychromonas</taxon>
    </lineage>
</organism>
<evidence type="ECO:0000256" key="1">
    <source>
        <dbReference type="SAM" id="Coils"/>
    </source>
</evidence>
<name>A0ABU9GML5_9GAMM</name>
<evidence type="ECO:0000313" key="2">
    <source>
        <dbReference type="EMBL" id="MEL0628556.1"/>
    </source>
</evidence>
<feature type="coiled-coil region" evidence="1">
    <location>
        <begin position="125"/>
        <end position="152"/>
    </location>
</feature>
<gene>
    <name evidence="2" type="ORF">V6256_02955</name>
</gene>
<evidence type="ECO:0000313" key="3">
    <source>
        <dbReference type="Proteomes" id="UP001369082"/>
    </source>
</evidence>
<dbReference type="RefSeq" id="WP_341596567.1">
    <property type="nucleotide sequence ID" value="NZ_JBAKAZ010000007.1"/>
</dbReference>
<keyword evidence="1" id="KW-0175">Coiled coil</keyword>
<keyword evidence="3" id="KW-1185">Reference proteome</keyword>
<dbReference type="Proteomes" id="UP001369082">
    <property type="component" value="Unassembled WGS sequence"/>
</dbReference>
<accession>A0ABU9GML5</accession>
<sequence>MITVDTPAGFEWNQKNSQWVTNYLSSKASTLLPLIKEMNVNIKELDEAQFKQCCSLLEQTAEGRELRNKMFKAWRSKKSRDSDNGKKLYTFNLSVKAGDQLKQVAKNQPLNQTLEQLIFAGKTKSDDLNKQLQQYKSENKQLKEKVSSLTQTQSVTDDQDEIQQLIDKDMQVTELAKLEKSKLIKQILLLKRQLAQQD</sequence>